<keyword evidence="1" id="KW-0812">Transmembrane</keyword>
<dbReference type="InterPro" id="IPR001646">
    <property type="entry name" value="5peptide_repeat"/>
</dbReference>
<name>A0ABP9D5T6_9BACT</name>
<keyword evidence="1" id="KW-0472">Membrane</keyword>
<dbReference type="Gene3D" id="2.160.20.80">
    <property type="entry name" value="E3 ubiquitin-protein ligase SopA"/>
    <property type="match status" value="1"/>
</dbReference>
<comment type="caution">
    <text evidence="2">The sequence shown here is derived from an EMBL/GenBank/DDBJ whole genome shotgun (WGS) entry which is preliminary data.</text>
</comment>
<feature type="transmembrane region" description="Helical" evidence="1">
    <location>
        <begin position="459"/>
        <end position="482"/>
    </location>
</feature>
<dbReference type="Proteomes" id="UP001500298">
    <property type="component" value="Unassembled WGS sequence"/>
</dbReference>
<feature type="transmembrane region" description="Helical" evidence="1">
    <location>
        <begin position="370"/>
        <end position="390"/>
    </location>
</feature>
<evidence type="ECO:0000313" key="3">
    <source>
        <dbReference type="Proteomes" id="UP001500298"/>
    </source>
</evidence>
<evidence type="ECO:0008006" key="4">
    <source>
        <dbReference type="Google" id="ProtNLM"/>
    </source>
</evidence>
<dbReference type="Pfam" id="PF13576">
    <property type="entry name" value="Pentapeptide_3"/>
    <property type="match status" value="1"/>
</dbReference>
<reference evidence="3" key="1">
    <citation type="journal article" date="2019" name="Int. J. Syst. Evol. Microbiol.">
        <title>The Global Catalogue of Microorganisms (GCM) 10K type strain sequencing project: providing services to taxonomists for standard genome sequencing and annotation.</title>
        <authorList>
            <consortium name="The Broad Institute Genomics Platform"/>
            <consortium name="The Broad Institute Genome Sequencing Center for Infectious Disease"/>
            <person name="Wu L."/>
            <person name="Ma J."/>
        </authorList>
    </citation>
    <scope>NUCLEOTIDE SEQUENCE [LARGE SCALE GENOMIC DNA]</scope>
    <source>
        <strain evidence="3">JCM 18326</strain>
    </source>
</reference>
<dbReference type="RefSeq" id="WP_345370682.1">
    <property type="nucleotide sequence ID" value="NZ_BAABJX010000024.1"/>
</dbReference>
<feature type="transmembrane region" description="Helical" evidence="1">
    <location>
        <begin position="427"/>
        <end position="447"/>
    </location>
</feature>
<accession>A0ABP9D5T6</accession>
<organism evidence="2 3">
    <name type="scientific">Algivirga pacifica</name>
    <dbReference type="NCBI Taxonomy" id="1162670"/>
    <lineage>
        <taxon>Bacteria</taxon>
        <taxon>Pseudomonadati</taxon>
        <taxon>Bacteroidota</taxon>
        <taxon>Cytophagia</taxon>
        <taxon>Cytophagales</taxon>
        <taxon>Flammeovirgaceae</taxon>
        <taxon>Algivirga</taxon>
    </lineage>
</organism>
<keyword evidence="1" id="KW-1133">Transmembrane helix</keyword>
<proteinExistence type="predicted"/>
<keyword evidence="3" id="KW-1185">Reference proteome</keyword>
<evidence type="ECO:0000313" key="2">
    <source>
        <dbReference type="EMBL" id="GAA4831151.1"/>
    </source>
</evidence>
<gene>
    <name evidence="2" type="ORF">GCM10023331_15490</name>
</gene>
<dbReference type="EMBL" id="BAABJX010000024">
    <property type="protein sequence ID" value="GAA4831151.1"/>
    <property type="molecule type" value="Genomic_DNA"/>
</dbReference>
<sequence>MRDPLLYRLMMAIALCFYVAGFTQAQGYKYDPWWAYRLHEQKVIEKEVSLDSVHFRKPFILGVKHLPIPHLESTHWLNLDKKTVKWYYLKATDYSSKLSFEKAYFEKEVHGTCTIFNDLVSFHSTRFGDKLYLLGTHFENQVNFNKAIFEEQSFFEQTAFMQQAYFYHTVFKREAFFAKSHFESEAYFYNTKFEQEVNFSGALFDSLTYFEGAHFKEYVNFSQVKFDFLADYSNVRFERKVDFTDAHLPEYLNMENVKTKEVIDLSNVIVKEQCHINLHNTDLSKIKLDYQYFQLTFLPEWRFEKQKAIYGQIIQMQEYYGFTTGLQKVMREYKQLMYTEEYGQLLGSILNFVSRYWWDYGFRKDLIFKNTALLFLFFFSFNIFAFPLLIRDVYEMDSITKMTLALVKPAPKEPTPTQVILYKSHQAFLRVYLSFFFTAYIFFSIMIDTNRIRYNNQIGLLYFFLMYLSGFFCLLHMVNALLQ</sequence>
<evidence type="ECO:0000256" key="1">
    <source>
        <dbReference type="SAM" id="Phobius"/>
    </source>
</evidence>
<protein>
    <recommendedName>
        <fullName evidence="4">Pentapeptide repeat-containing protein</fullName>
    </recommendedName>
</protein>